<dbReference type="SUPFAM" id="SSF51735">
    <property type="entry name" value="NAD(P)-binding Rossmann-fold domains"/>
    <property type="match status" value="1"/>
</dbReference>
<evidence type="ECO:0000313" key="4">
    <source>
        <dbReference type="Proteomes" id="UP000244162"/>
    </source>
</evidence>
<protein>
    <submittedName>
        <fullName evidence="3">NADP oxidoreductase</fullName>
    </submittedName>
</protein>
<organism evidence="3 4">
    <name type="scientific">Sphingomonas oleivorans</name>
    <dbReference type="NCBI Taxonomy" id="1735121"/>
    <lineage>
        <taxon>Bacteria</taxon>
        <taxon>Pseudomonadati</taxon>
        <taxon>Pseudomonadota</taxon>
        <taxon>Alphaproteobacteria</taxon>
        <taxon>Sphingomonadales</taxon>
        <taxon>Sphingomonadaceae</taxon>
        <taxon>Sphingomonas</taxon>
    </lineage>
</organism>
<feature type="domain" description="Pyrroline-5-carboxylate reductase catalytic N-terminal" evidence="2">
    <location>
        <begin position="2"/>
        <end position="94"/>
    </location>
</feature>
<evidence type="ECO:0000256" key="1">
    <source>
        <dbReference type="ARBA" id="ARBA00023002"/>
    </source>
</evidence>
<dbReference type="EMBL" id="NWBU01000004">
    <property type="protein sequence ID" value="PTQ13021.1"/>
    <property type="molecule type" value="Genomic_DNA"/>
</dbReference>
<dbReference type="GO" id="GO:0016491">
    <property type="term" value="F:oxidoreductase activity"/>
    <property type="evidence" value="ECO:0007669"/>
    <property type="project" value="UniProtKB-KW"/>
</dbReference>
<evidence type="ECO:0000259" key="2">
    <source>
        <dbReference type="Pfam" id="PF03807"/>
    </source>
</evidence>
<evidence type="ECO:0000313" key="3">
    <source>
        <dbReference type="EMBL" id="PTQ13021.1"/>
    </source>
</evidence>
<keyword evidence="1" id="KW-0560">Oxidoreductase</keyword>
<dbReference type="InterPro" id="IPR028939">
    <property type="entry name" value="P5C_Rdtase_cat_N"/>
</dbReference>
<name>A0A2T5G1M5_9SPHN</name>
<dbReference type="Proteomes" id="UP000244162">
    <property type="component" value="Unassembled WGS sequence"/>
</dbReference>
<dbReference type="InterPro" id="IPR036291">
    <property type="entry name" value="NAD(P)-bd_dom_sf"/>
</dbReference>
<sequence length="232" mass="24852">MRIGILNTGNIGDRLARAWAAAGHDLVVAKDGEDRKLAPLLAELGDKARLGTIREAATFGEVVLFSVYWPRVEAIVDIVGDALDGKVVIETMNPLGVTADFQHFHDLDFMRDGSTSEDLQARLPRARIVKAFSTLAPPVLEAAAWSASPVPPGIFYATDDAAAGHVARGLIGDAGFRPVNADPLRAARQIEQLGVLLHHVADHEYGGDTDLIRLGLTVVEADPSPIVRERTA</sequence>
<proteinExistence type="predicted"/>
<keyword evidence="4" id="KW-1185">Reference proteome</keyword>
<dbReference type="PANTHER" id="PTHR14239">
    <property type="entry name" value="DUDULIN-RELATED"/>
    <property type="match status" value="1"/>
</dbReference>
<dbReference type="InterPro" id="IPR051267">
    <property type="entry name" value="STEAP_metalloreductase"/>
</dbReference>
<accession>A0A2T5G1M5</accession>
<dbReference type="PANTHER" id="PTHR14239:SF10">
    <property type="entry name" value="REDUCTASE"/>
    <property type="match status" value="1"/>
</dbReference>
<reference evidence="3 4" key="1">
    <citation type="submission" date="2017-09" db="EMBL/GenBank/DDBJ databases">
        <title>Sphingomonas panjinensis sp.nov., isolated from oil-contaminated soil.</title>
        <authorList>
            <person name="Wang L."/>
            <person name="Chen L."/>
        </authorList>
    </citation>
    <scope>NUCLEOTIDE SEQUENCE [LARGE SCALE GENOMIC DNA]</scope>
    <source>
        <strain evidence="3 4">FW-11</strain>
    </source>
</reference>
<gene>
    <name evidence="3" type="ORF">CLG96_02440</name>
</gene>
<dbReference type="OrthoDB" id="5524287at2"/>
<comment type="caution">
    <text evidence="3">The sequence shown here is derived from an EMBL/GenBank/DDBJ whole genome shotgun (WGS) entry which is preliminary data.</text>
</comment>
<dbReference type="Pfam" id="PF03807">
    <property type="entry name" value="F420_oxidored"/>
    <property type="match status" value="1"/>
</dbReference>
<dbReference type="AlphaFoldDB" id="A0A2T5G1M5"/>
<dbReference type="Gene3D" id="3.40.50.720">
    <property type="entry name" value="NAD(P)-binding Rossmann-like Domain"/>
    <property type="match status" value="1"/>
</dbReference>